<dbReference type="GO" id="GO:0003951">
    <property type="term" value="F:NAD+ kinase activity"/>
    <property type="evidence" value="ECO:0007669"/>
    <property type="project" value="UniProtKB-UniRule"/>
</dbReference>
<protein>
    <recommendedName>
        <fullName evidence="6">NAD kinase</fullName>
        <ecNumber evidence="6">2.7.1.23</ecNumber>
    </recommendedName>
    <alternativeName>
        <fullName evidence="6">ATP-dependent NAD kinase</fullName>
    </alternativeName>
</protein>
<keyword evidence="2 6" id="KW-0418">Kinase</keyword>
<comment type="cofactor">
    <cofactor evidence="6">
        <name>a divalent metal cation</name>
        <dbReference type="ChEBI" id="CHEBI:60240"/>
    </cofactor>
</comment>
<feature type="binding site" evidence="6">
    <location>
        <begin position="146"/>
        <end position="147"/>
    </location>
    <ligand>
        <name>NAD(+)</name>
        <dbReference type="ChEBI" id="CHEBI:57540"/>
    </ligand>
</feature>
<dbReference type="HAMAP" id="MF_00361">
    <property type="entry name" value="NAD_kinase"/>
    <property type="match status" value="1"/>
</dbReference>
<reference evidence="7" key="1">
    <citation type="submission" date="2020-07" db="EMBL/GenBank/DDBJ databases">
        <title>Huge and variable diversity of episymbiotic CPR bacteria and DPANN archaea in groundwater ecosystems.</title>
        <authorList>
            <person name="He C.Y."/>
            <person name="Keren R."/>
            <person name="Whittaker M."/>
            <person name="Farag I.F."/>
            <person name="Doudna J."/>
            <person name="Cate J.H.D."/>
            <person name="Banfield J.F."/>
        </authorList>
    </citation>
    <scope>NUCLEOTIDE SEQUENCE</scope>
    <source>
        <strain evidence="7">NC_groundwater_1813_Pr3_B-0.1um_71_17</strain>
    </source>
</reference>
<evidence type="ECO:0000313" key="7">
    <source>
        <dbReference type="EMBL" id="MBI5168777.1"/>
    </source>
</evidence>
<dbReference type="EC" id="2.7.1.23" evidence="6"/>
<accession>A0A933W7T0</accession>
<dbReference type="PANTHER" id="PTHR20275">
    <property type="entry name" value="NAD KINASE"/>
    <property type="match status" value="1"/>
</dbReference>
<evidence type="ECO:0000256" key="5">
    <source>
        <dbReference type="ARBA" id="ARBA00047925"/>
    </source>
</evidence>
<keyword evidence="6" id="KW-0963">Cytoplasm</keyword>
<feature type="binding site" evidence="6">
    <location>
        <begin position="70"/>
        <end position="71"/>
    </location>
    <ligand>
        <name>NAD(+)</name>
        <dbReference type="ChEBI" id="CHEBI:57540"/>
    </ligand>
</feature>
<organism evidence="7 8">
    <name type="scientific">Eiseniibacteriota bacterium</name>
    <dbReference type="NCBI Taxonomy" id="2212470"/>
    <lineage>
        <taxon>Bacteria</taxon>
        <taxon>Candidatus Eiseniibacteriota</taxon>
    </lineage>
</organism>
<dbReference type="PANTHER" id="PTHR20275:SF0">
    <property type="entry name" value="NAD KINASE"/>
    <property type="match status" value="1"/>
</dbReference>
<dbReference type="GO" id="GO:0005524">
    <property type="term" value="F:ATP binding"/>
    <property type="evidence" value="ECO:0007669"/>
    <property type="project" value="UniProtKB-KW"/>
</dbReference>
<dbReference type="GO" id="GO:0051287">
    <property type="term" value="F:NAD binding"/>
    <property type="evidence" value="ECO:0007669"/>
    <property type="project" value="UniProtKB-ARBA"/>
</dbReference>
<dbReference type="GO" id="GO:0046872">
    <property type="term" value="F:metal ion binding"/>
    <property type="evidence" value="ECO:0007669"/>
    <property type="project" value="UniProtKB-UniRule"/>
</dbReference>
<feature type="active site" description="Proton acceptor" evidence="6">
    <location>
        <position position="70"/>
    </location>
</feature>
<comment type="catalytic activity">
    <reaction evidence="5 6">
        <text>NAD(+) + ATP = ADP + NADP(+) + H(+)</text>
        <dbReference type="Rhea" id="RHEA:18629"/>
        <dbReference type="ChEBI" id="CHEBI:15378"/>
        <dbReference type="ChEBI" id="CHEBI:30616"/>
        <dbReference type="ChEBI" id="CHEBI:57540"/>
        <dbReference type="ChEBI" id="CHEBI:58349"/>
        <dbReference type="ChEBI" id="CHEBI:456216"/>
        <dbReference type="EC" id="2.7.1.23"/>
    </reaction>
</comment>
<keyword evidence="6" id="KW-0067">ATP-binding</keyword>
<dbReference type="InterPro" id="IPR016064">
    <property type="entry name" value="NAD/diacylglycerol_kinase_sf"/>
</dbReference>
<feature type="binding site" evidence="6">
    <location>
        <position position="176"/>
    </location>
    <ligand>
        <name>NAD(+)</name>
        <dbReference type="ChEBI" id="CHEBI:57540"/>
    </ligand>
</feature>
<name>A0A933W7T0_UNCEI</name>
<feature type="binding site" evidence="6">
    <location>
        <begin position="187"/>
        <end position="192"/>
    </location>
    <ligand>
        <name>NAD(+)</name>
        <dbReference type="ChEBI" id="CHEBI:57540"/>
    </ligand>
</feature>
<dbReference type="Pfam" id="PF20143">
    <property type="entry name" value="NAD_kinase_C"/>
    <property type="match status" value="1"/>
</dbReference>
<evidence type="ECO:0000256" key="1">
    <source>
        <dbReference type="ARBA" id="ARBA00022679"/>
    </source>
</evidence>
<dbReference type="GO" id="GO:0006741">
    <property type="term" value="P:NADP+ biosynthetic process"/>
    <property type="evidence" value="ECO:0007669"/>
    <property type="project" value="UniProtKB-UniRule"/>
</dbReference>
<dbReference type="AlphaFoldDB" id="A0A933W7T0"/>
<sequence>MSPKPRRIAIVGHTRRVAVRRAAAKLVRKLARRGCEVRLDRDLAAAMNEAGEAFEKLGAWCDLMISLGGDGTVLTAGRAIAGRRGVLLPVNLGGLGFLAAAEEHELDAAVDAALAKRWPVGTRTGLETRIRRARGGRDRVVGFALNDAVVRSAVSYAAIHLRVSALGQDLGHLVADGLIASSASGSTAYTLSAGGPMIAPHLHTMIVTPACAHALGSRSLVLGAGTAVVTRVISPGPALLVLDGQEPTELVKDDEVEIQLSKKVVRVFENPERPFLRALQSKLGWQGSERRSL</sequence>
<feature type="binding site" evidence="6">
    <location>
        <position position="245"/>
    </location>
    <ligand>
        <name>NAD(+)</name>
        <dbReference type="ChEBI" id="CHEBI:57540"/>
    </ligand>
</feature>
<evidence type="ECO:0000256" key="2">
    <source>
        <dbReference type="ARBA" id="ARBA00022777"/>
    </source>
</evidence>
<dbReference type="InterPro" id="IPR017437">
    <property type="entry name" value="ATP-NAD_kinase_PpnK-typ_C"/>
</dbReference>
<dbReference type="GO" id="GO:0019674">
    <property type="term" value="P:NAD+ metabolic process"/>
    <property type="evidence" value="ECO:0007669"/>
    <property type="project" value="InterPro"/>
</dbReference>
<keyword evidence="6" id="KW-0547">Nucleotide-binding</keyword>
<dbReference type="Gene3D" id="2.60.200.30">
    <property type="entry name" value="Probable inorganic polyphosphate/atp-NAD kinase, domain 2"/>
    <property type="match status" value="1"/>
</dbReference>
<dbReference type="GO" id="GO:0005737">
    <property type="term" value="C:cytoplasm"/>
    <property type="evidence" value="ECO:0007669"/>
    <property type="project" value="UniProtKB-SubCell"/>
</dbReference>
<dbReference type="Proteomes" id="UP000696931">
    <property type="component" value="Unassembled WGS sequence"/>
</dbReference>
<keyword evidence="1 6" id="KW-0808">Transferase</keyword>
<comment type="function">
    <text evidence="6">Involved in the regulation of the intracellular balance of NAD and NADP, and is a key enzyme in the biosynthesis of NADP. Catalyzes specifically the phosphorylation on 2'-hydroxyl of the adenosine moiety of NAD to yield NADP.</text>
</comment>
<evidence type="ECO:0000256" key="3">
    <source>
        <dbReference type="ARBA" id="ARBA00022857"/>
    </source>
</evidence>
<gene>
    <name evidence="6" type="primary">nadK</name>
    <name evidence="7" type="ORF">HZA61_04740</name>
</gene>
<comment type="caution">
    <text evidence="7">The sequence shown here is derived from an EMBL/GenBank/DDBJ whole genome shotgun (WGS) entry which is preliminary data.</text>
</comment>
<dbReference type="InterPro" id="IPR002504">
    <property type="entry name" value="NADK"/>
</dbReference>
<dbReference type="Gene3D" id="3.40.50.10330">
    <property type="entry name" value="Probable inorganic polyphosphate/atp-NAD kinase, domain 1"/>
    <property type="match status" value="1"/>
</dbReference>
<comment type="similarity">
    <text evidence="6">Belongs to the NAD kinase family.</text>
</comment>
<comment type="subcellular location">
    <subcellularLocation>
        <location evidence="6">Cytoplasm</location>
    </subcellularLocation>
</comment>
<dbReference type="SUPFAM" id="SSF111331">
    <property type="entry name" value="NAD kinase/diacylglycerol kinase-like"/>
    <property type="match status" value="1"/>
</dbReference>
<comment type="caution">
    <text evidence="6">Lacks conserved residue(s) required for the propagation of feature annotation.</text>
</comment>
<dbReference type="InterPro" id="IPR017438">
    <property type="entry name" value="ATP-NAD_kinase_N"/>
</dbReference>
<evidence type="ECO:0000313" key="8">
    <source>
        <dbReference type="Proteomes" id="UP000696931"/>
    </source>
</evidence>
<evidence type="ECO:0000256" key="6">
    <source>
        <dbReference type="HAMAP-Rule" id="MF_00361"/>
    </source>
</evidence>
<proteinExistence type="inferred from homology"/>
<evidence type="ECO:0000256" key="4">
    <source>
        <dbReference type="ARBA" id="ARBA00023027"/>
    </source>
</evidence>
<dbReference type="EMBL" id="JACRIW010000034">
    <property type="protein sequence ID" value="MBI5168777.1"/>
    <property type="molecule type" value="Genomic_DNA"/>
</dbReference>
<keyword evidence="3 6" id="KW-0521">NADP</keyword>
<dbReference type="Pfam" id="PF01513">
    <property type="entry name" value="NAD_kinase"/>
    <property type="match status" value="1"/>
</dbReference>
<keyword evidence="4 6" id="KW-0520">NAD</keyword>